<protein>
    <submittedName>
        <fullName evidence="2">Uncharacterized protein</fullName>
    </submittedName>
</protein>
<feature type="compositionally biased region" description="Polar residues" evidence="1">
    <location>
        <begin position="104"/>
        <end position="118"/>
    </location>
</feature>
<dbReference type="OrthoDB" id="5927468at2759"/>
<comment type="caution">
    <text evidence="2">The sequence shown here is derived from an EMBL/GenBank/DDBJ whole genome shotgun (WGS) entry which is preliminary data.</text>
</comment>
<dbReference type="AlphaFoldDB" id="A0A0V1CTD6"/>
<sequence>MRVRAPPGLSVSVVPTGLRFVPKSGRTSRKPRCLLYIREECSNISDTTRTFMSRWHRSSGPTSPEHRRRWRRTSQSILVAGRRGSPFHSAPTSWSGHRRRRRLCSQTRLQHQAKSQTAFPRRRPQDQAACSTQSPVEPGLRGGWGTAYA</sequence>
<dbReference type="Proteomes" id="UP000054653">
    <property type="component" value="Unassembled WGS sequence"/>
</dbReference>
<accession>A0A0V1CTD6</accession>
<reference evidence="2 3" key="1">
    <citation type="submission" date="2015-01" db="EMBL/GenBank/DDBJ databases">
        <title>Evolution of Trichinella species and genotypes.</title>
        <authorList>
            <person name="Korhonen P.K."/>
            <person name="Edoardo P."/>
            <person name="Giuseppe L.R."/>
            <person name="Gasser R.B."/>
        </authorList>
    </citation>
    <scope>NUCLEOTIDE SEQUENCE [LARGE SCALE GENOMIC DNA]</scope>
    <source>
        <strain evidence="2">ISS120</strain>
    </source>
</reference>
<keyword evidence="3" id="KW-1185">Reference proteome</keyword>
<organism evidence="2 3">
    <name type="scientific">Trichinella britovi</name>
    <name type="common">Parasitic roundworm</name>
    <dbReference type="NCBI Taxonomy" id="45882"/>
    <lineage>
        <taxon>Eukaryota</taxon>
        <taxon>Metazoa</taxon>
        <taxon>Ecdysozoa</taxon>
        <taxon>Nematoda</taxon>
        <taxon>Enoplea</taxon>
        <taxon>Dorylaimia</taxon>
        <taxon>Trichinellida</taxon>
        <taxon>Trichinellidae</taxon>
        <taxon>Trichinella</taxon>
    </lineage>
</organism>
<dbReference type="EMBL" id="JYDI01000108">
    <property type="protein sequence ID" value="KRY52284.1"/>
    <property type="molecule type" value="Genomic_DNA"/>
</dbReference>
<feature type="region of interest" description="Disordered" evidence="1">
    <location>
        <begin position="80"/>
        <end position="149"/>
    </location>
</feature>
<evidence type="ECO:0000313" key="3">
    <source>
        <dbReference type="Proteomes" id="UP000054653"/>
    </source>
</evidence>
<proteinExistence type="predicted"/>
<name>A0A0V1CTD6_TRIBR</name>
<evidence type="ECO:0000256" key="1">
    <source>
        <dbReference type="SAM" id="MobiDB-lite"/>
    </source>
</evidence>
<evidence type="ECO:0000313" key="2">
    <source>
        <dbReference type="EMBL" id="KRY52284.1"/>
    </source>
</evidence>
<feature type="compositionally biased region" description="Gly residues" evidence="1">
    <location>
        <begin position="140"/>
        <end position="149"/>
    </location>
</feature>
<gene>
    <name evidence="2" type="ORF">T03_760</name>
</gene>
<feature type="region of interest" description="Disordered" evidence="1">
    <location>
        <begin position="54"/>
        <end position="73"/>
    </location>
</feature>